<accession>A0A6P9AEE2</accession>
<evidence type="ECO:0000313" key="3">
    <source>
        <dbReference type="RefSeq" id="XP_034256663.1"/>
    </source>
</evidence>
<feature type="domain" description="F-box" evidence="1">
    <location>
        <begin position="3"/>
        <end position="49"/>
    </location>
</feature>
<dbReference type="OrthoDB" id="8246423at2759"/>
<dbReference type="KEGG" id="tpal:117654278"/>
<dbReference type="Pfam" id="PF12937">
    <property type="entry name" value="F-box-like"/>
    <property type="match status" value="1"/>
</dbReference>
<reference evidence="3 4" key="1">
    <citation type="submission" date="2025-04" db="UniProtKB">
        <authorList>
            <consortium name="RefSeq"/>
        </authorList>
    </citation>
    <scope>IDENTIFICATION</scope>
    <source>
        <tissue evidence="3 4">Total insect</tissue>
    </source>
</reference>
<protein>
    <submittedName>
        <fullName evidence="3 4">Uncharacterized protein LOC117654278</fullName>
    </submittedName>
</protein>
<sequence>MVHSEFLSLPDDALLVVLAFLAPRELFACRTVCRRLRDICEHRDLWRKVHVWDDDAGLLRAVLALAPCLKGMHLSSPLAALDLASLVPGSTCVVDGLSFHLATENDVVLAIDVLLHLSSVGGVRELYIEWGGEPPVKTLTKLAEAICSLPGLLYFDFHYPFEEPLQVTLRNLDVEVMPTLKRLEFIGDRMDPFAELLLKKHADTLQEVRVYHRDVPVSLLMVLPRLRSLACLSHKDLAQLSNLENLDSFELLYDLEEVPKEKDVFCPGTLKFLRRASHLKNVTLPLYSPANLLALSLSFSSVLVETLDLKCFPGFYFEGLIDVLHQFPSLRTLSVDAEPSDDFLRTISPVSLPRLATLVVYPPMNPSIRAWLHEPAIQDLLIRNPDLHLFFHNRRGRGVYACLCVWCCRCRGRRSSEADCSKQPVSSHKRKAGCNCFQVAVSPSQPTD</sequence>
<dbReference type="RefSeq" id="XP_034256663.1">
    <property type="nucleotide sequence ID" value="XM_034400772.1"/>
</dbReference>
<name>A0A6P9AEE2_THRPL</name>
<proteinExistence type="predicted"/>
<dbReference type="RefSeq" id="XP_034256666.1">
    <property type="nucleotide sequence ID" value="XM_034400775.1"/>
</dbReference>
<dbReference type="InterPro" id="IPR036047">
    <property type="entry name" value="F-box-like_dom_sf"/>
</dbReference>
<dbReference type="PROSITE" id="PS50181">
    <property type="entry name" value="FBOX"/>
    <property type="match status" value="1"/>
</dbReference>
<dbReference type="InterPro" id="IPR001810">
    <property type="entry name" value="F-box_dom"/>
</dbReference>
<evidence type="ECO:0000259" key="1">
    <source>
        <dbReference type="PROSITE" id="PS50181"/>
    </source>
</evidence>
<gene>
    <name evidence="3 4 5 6 7 8" type="primary">LOC117654278</name>
</gene>
<organism evidence="3">
    <name type="scientific">Thrips palmi</name>
    <name type="common">Melon thrips</name>
    <dbReference type="NCBI Taxonomy" id="161013"/>
    <lineage>
        <taxon>Eukaryota</taxon>
        <taxon>Metazoa</taxon>
        <taxon>Ecdysozoa</taxon>
        <taxon>Arthropoda</taxon>
        <taxon>Hexapoda</taxon>
        <taxon>Insecta</taxon>
        <taxon>Pterygota</taxon>
        <taxon>Neoptera</taxon>
        <taxon>Paraneoptera</taxon>
        <taxon>Thysanoptera</taxon>
        <taxon>Terebrantia</taxon>
        <taxon>Thripoidea</taxon>
        <taxon>Thripidae</taxon>
        <taxon>Thrips</taxon>
    </lineage>
</organism>
<dbReference type="SUPFAM" id="SSF81383">
    <property type="entry name" value="F-box domain"/>
    <property type="match status" value="1"/>
</dbReference>
<dbReference type="InterPro" id="IPR032675">
    <property type="entry name" value="LRR_dom_sf"/>
</dbReference>
<dbReference type="AlphaFoldDB" id="A0A6P9AEE2"/>
<evidence type="ECO:0000313" key="6">
    <source>
        <dbReference type="RefSeq" id="XP_034256667.1"/>
    </source>
</evidence>
<evidence type="ECO:0000313" key="4">
    <source>
        <dbReference type="RefSeq" id="XP_034256665.1"/>
    </source>
</evidence>
<dbReference type="SMART" id="SM00256">
    <property type="entry name" value="FBOX"/>
    <property type="match status" value="1"/>
</dbReference>
<dbReference type="RefSeq" id="XP_034256667.1">
    <property type="nucleotide sequence ID" value="XM_034400776.1"/>
</dbReference>
<dbReference type="RefSeq" id="XP_034256668.1">
    <property type="nucleotide sequence ID" value="XM_034400777.1"/>
</dbReference>
<dbReference type="GeneID" id="117654278"/>
<evidence type="ECO:0000313" key="5">
    <source>
        <dbReference type="RefSeq" id="XP_034256666.1"/>
    </source>
</evidence>
<dbReference type="Proteomes" id="UP000515158">
    <property type="component" value="Unplaced"/>
</dbReference>
<dbReference type="Gene3D" id="1.20.1280.50">
    <property type="match status" value="1"/>
</dbReference>
<evidence type="ECO:0000313" key="8">
    <source>
        <dbReference type="RefSeq" id="XP_034256669.1"/>
    </source>
</evidence>
<dbReference type="RefSeq" id="XP_034256665.1">
    <property type="nucleotide sequence ID" value="XM_034400774.1"/>
</dbReference>
<dbReference type="Gene3D" id="3.80.10.10">
    <property type="entry name" value="Ribonuclease Inhibitor"/>
    <property type="match status" value="1"/>
</dbReference>
<evidence type="ECO:0000313" key="7">
    <source>
        <dbReference type="RefSeq" id="XP_034256668.1"/>
    </source>
</evidence>
<dbReference type="RefSeq" id="XP_034256669.1">
    <property type="nucleotide sequence ID" value="XM_034400778.1"/>
</dbReference>
<evidence type="ECO:0000313" key="2">
    <source>
        <dbReference type="Proteomes" id="UP000515158"/>
    </source>
</evidence>
<keyword evidence="2" id="KW-1185">Reference proteome</keyword>